<sequence length="81" mass="8420">MMVPTTLPRFSGEARVAASGTRICATTENSPVSAVPTIIIVSDWLLAVISIPPAASRVIETISIRRSNISPSGTRNSSPAA</sequence>
<name>A0A376FDQ0_ENTAS</name>
<evidence type="ECO:0000313" key="2">
    <source>
        <dbReference type="Proteomes" id="UP000255163"/>
    </source>
</evidence>
<evidence type="ECO:0000313" key="1">
    <source>
        <dbReference type="EMBL" id="STD21866.1"/>
    </source>
</evidence>
<accession>A0A376FDQ0</accession>
<reference evidence="1 2" key="1">
    <citation type="submission" date="2018-06" db="EMBL/GenBank/DDBJ databases">
        <authorList>
            <consortium name="Pathogen Informatics"/>
            <person name="Doyle S."/>
        </authorList>
    </citation>
    <scope>NUCLEOTIDE SEQUENCE [LARGE SCALE GENOMIC DNA]</scope>
    <source>
        <strain evidence="1 2">NCTC12123</strain>
    </source>
</reference>
<proteinExistence type="predicted"/>
<gene>
    <name evidence="1" type="ORF">NCTC12123_02978</name>
</gene>
<protein>
    <submittedName>
        <fullName evidence="1">Uncharacterized protein</fullName>
    </submittedName>
</protein>
<dbReference type="Proteomes" id="UP000255163">
    <property type="component" value="Unassembled WGS sequence"/>
</dbReference>
<organism evidence="1 2">
    <name type="scientific">Enterobacter asburiae</name>
    <dbReference type="NCBI Taxonomy" id="61645"/>
    <lineage>
        <taxon>Bacteria</taxon>
        <taxon>Pseudomonadati</taxon>
        <taxon>Pseudomonadota</taxon>
        <taxon>Gammaproteobacteria</taxon>
        <taxon>Enterobacterales</taxon>
        <taxon>Enterobacteriaceae</taxon>
        <taxon>Enterobacter</taxon>
        <taxon>Enterobacter cloacae complex</taxon>
    </lineage>
</organism>
<dbReference type="EMBL" id="UFYI01000007">
    <property type="protein sequence ID" value="STD21866.1"/>
    <property type="molecule type" value="Genomic_DNA"/>
</dbReference>
<dbReference type="AlphaFoldDB" id="A0A376FDQ0"/>